<dbReference type="Gene3D" id="3.40.50.12780">
    <property type="entry name" value="N-terminal domain of ligase-like"/>
    <property type="match status" value="1"/>
</dbReference>
<dbReference type="KEGG" id="sspb:CP982_05285"/>
<evidence type="ECO:0000313" key="2">
    <source>
        <dbReference type="EMBL" id="QEV58196.1"/>
    </source>
</evidence>
<sequence>MRRRPADGELPLALPARDAGSCYFKRVVLAEEDAVLPIADLGLLAESAAEHHGDTPLCADTPWVSACRAPDDVSDFAAVVADYADRLWGAGVRPGAVVALVKSNHLDIQAIQCAVVRVGALPALLSVAMEPPDLLRCLRELQRPHLVTDTEGAAVLRPGQQQLGEIVTRVLTLTPDAELPGAVELNEPAAHRVTRRPGTDPTLITHSSGTTGTPKLLVHTVDSLYAHVAPQMRVVRSLDYTGISAKCLSFVHVRMSTGLLTALNTGVPFLGISSPDPASVRAALLRYRPETLEAQPNMFLRWEPLARETPNPFTTVERYISSFDAIHPRTLRTLLEASERPNPTFIQAYGQTETGPVTLLMTTRADLREPGRPHSRDVGAAFPGMEVRVVDDAGAELPAGTPGNIEVRTPARAESMIGRPPLPGRDAWWPMHDVGALRPDGHLELYDRRVDRVPGVPSTLRAEDVLLDELPELAEVVIVAVGGTVTAVAATADGKPVDEDRWRSARAKAGLPEGTRVEHRPWEEFPLTGTMKVRRHRLLPHEARG</sequence>
<feature type="domain" description="AMP-dependent synthetase/ligase" evidence="1">
    <location>
        <begin position="75"/>
        <end position="411"/>
    </location>
</feature>
<dbReference type="InterPro" id="IPR020845">
    <property type="entry name" value="AMP-binding_CS"/>
</dbReference>
<dbReference type="GO" id="GO:0016874">
    <property type="term" value="F:ligase activity"/>
    <property type="evidence" value="ECO:0007669"/>
    <property type="project" value="UniProtKB-KW"/>
</dbReference>
<dbReference type="PANTHER" id="PTHR43767">
    <property type="entry name" value="LONG-CHAIN-FATTY-ACID--COA LIGASE"/>
    <property type="match status" value="1"/>
</dbReference>
<reference evidence="2 3" key="1">
    <citation type="submission" date="2017-09" db="EMBL/GenBank/DDBJ databases">
        <authorList>
            <person name="Lee N."/>
            <person name="Cho B.-K."/>
        </authorList>
    </citation>
    <scope>NUCLEOTIDE SEQUENCE [LARGE SCALE GENOMIC DNA]</scope>
    <source>
        <strain evidence="2 3">ATCC 27465</strain>
    </source>
</reference>
<dbReference type="InterPro" id="IPR042099">
    <property type="entry name" value="ANL_N_sf"/>
</dbReference>
<organism evidence="2 3">
    <name type="scientific">Streptomyces spectabilis</name>
    <dbReference type="NCBI Taxonomy" id="68270"/>
    <lineage>
        <taxon>Bacteria</taxon>
        <taxon>Bacillati</taxon>
        <taxon>Actinomycetota</taxon>
        <taxon>Actinomycetes</taxon>
        <taxon>Kitasatosporales</taxon>
        <taxon>Streptomycetaceae</taxon>
        <taxon>Streptomyces</taxon>
    </lineage>
</organism>
<proteinExistence type="predicted"/>
<dbReference type="AlphaFoldDB" id="A0A5P2X6K3"/>
<dbReference type="SUPFAM" id="SSF56801">
    <property type="entry name" value="Acetyl-CoA synthetase-like"/>
    <property type="match status" value="1"/>
</dbReference>
<dbReference type="InterPro" id="IPR050237">
    <property type="entry name" value="ATP-dep_AMP-bd_enzyme"/>
</dbReference>
<dbReference type="EMBL" id="CP023690">
    <property type="protein sequence ID" value="QEV58196.1"/>
    <property type="molecule type" value="Genomic_DNA"/>
</dbReference>
<gene>
    <name evidence="2" type="ORF">CP982_05285</name>
</gene>
<dbReference type="OrthoDB" id="4495845at2"/>
<dbReference type="PROSITE" id="PS00455">
    <property type="entry name" value="AMP_BINDING"/>
    <property type="match status" value="1"/>
</dbReference>
<evidence type="ECO:0000313" key="3">
    <source>
        <dbReference type="Proteomes" id="UP000326505"/>
    </source>
</evidence>
<name>A0A5P2X6K3_STRST</name>
<dbReference type="PANTHER" id="PTHR43767:SF1">
    <property type="entry name" value="NONRIBOSOMAL PEPTIDE SYNTHASE PES1 (EUROFUNG)-RELATED"/>
    <property type="match status" value="1"/>
</dbReference>
<dbReference type="Pfam" id="PF00501">
    <property type="entry name" value="AMP-binding"/>
    <property type="match status" value="1"/>
</dbReference>
<keyword evidence="2" id="KW-0436">Ligase</keyword>
<evidence type="ECO:0000259" key="1">
    <source>
        <dbReference type="Pfam" id="PF00501"/>
    </source>
</evidence>
<dbReference type="InterPro" id="IPR000873">
    <property type="entry name" value="AMP-dep_synth/lig_dom"/>
</dbReference>
<protein>
    <submittedName>
        <fullName evidence="2">Long-chain fatty acid--CoA ligase</fullName>
    </submittedName>
</protein>
<dbReference type="Proteomes" id="UP000326505">
    <property type="component" value="Chromosome"/>
</dbReference>
<accession>A0A5P2X6K3</accession>